<evidence type="ECO:0000313" key="2">
    <source>
        <dbReference type="EMBL" id="RZS99788.1"/>
    </source>
</evidence>
<protein>
    <recommendedName>
        <fullName evidence="4">LPXTG-motif cell wall-anchored protein</fullName>
    </recommendedName>
</protein>
<accession>A0A4Q7PIH3</accession>
<keyword evidence="3" id="KW-1185">Reference proteome</keyword>
<reference evidence="2 3" key="1">
    <citation type="submission" date="2019-02" db="EMBL/GenBank/DDBJ databases">
        <title>Genomic Encyclopedia of Type Strains, Phase IV (KMG-IV): sequencing the most valuable type-strain genomes for metagenomic binning, comparative biology and taxonomic classification.</title>
        <authorList>
            <person name="Goeker M."/>
        </authorList>
    </citation>
    <scope>NUCLEOTIDE SEQUENCE [LARGE SCALE GENOMIC DNA]</scope>
    <source>
        <strain evidence="2 3">DSM 17196</strain>
    </source>
</reference>
<evidence type="ECO:0000313" key="3">
    <source>
        <dbReference type="Proteomes" id="UP000292262"/>
    </source>
</evidence>
<evidence type="ECO:0008006" key="4">
    <source>
        <dbReference type="Google" id="ProtNLM"/>
    </source>
</evidence>
<organism evidence="2 3">
    <name type="scientific">Aquimarina brevivitae</name>
    <dbReference type="NCBI Taxonomy" id="323412"/>
    <lineage>
        <taxon>Bacteria</taxon>
        <taxon>Pseudomonadati</taxon>
        <taxon>Bacteroidota</taxon>
        <taxon>Flavobacteriia</taxon>
        <taxon>Flavobacteriales</taxon>
        <taxon>Flavobacteriaceae</taxon>
        <taxon>Aquimarina</taxon>
    </lineage>
</organism>
<name>A0A4Q7PIH3_9FLAO</name>
<comment type="caution">
    <text evidence="2">The sequence shown here is derived from an EMBL/GenBank/DDBJ whole genome shotgun (WGS) entry which is preliminary data.</text>
</comment>
<keyword evidence="1" id="KW-0472">Membrane</keyword>
<feature type="transmembrane region" description="Helical" evidence="1">
    <location>
        <begin position="34"/>
        <end position="50"/>
    </location>
</feature>
<proteinExistence type="predicted"/>
<dbReference type="RefSeq" id="WP_130285605.1">
    <property type="nucleotide sequence ID" value="NZ_SGXE01000001.1"/>
</dbReference>
<feature type="transmembrane region" description="Helical" evidence="1">
    <location>
        <begin position="7"/>
        <end position="28"/>
    </location>
</feature>
<dbReference type="OrthoDB" id="1151040at2"/>
<dbReference type="Proteomes" id="UP000292262">
    <property type="component" value="Unassembled WGS sequence"/>
</dbReference>
<gene>
    <name evidence="2" type="ORF">EV197_1015</name>
</gene>
<keyword evidence="1" id="KW-1133">Transmembrane helix</keyword>
<sequence length="65" mass="8048">MNKIFRFFEIAYLFIAVFFSYQAFIEWGQEGGRSYIYIFFAILAVLMFFFKRNFRKRYEANNKNN</sequence>
<evidence type="ECO:0000256" key="1">
    <source>
        <dbReference type="SAM" id="Phobius"/>
    </source>
</evidence>
<dbReference type="EMBL" id="SGXE01000001">
    <property type="protein sequence ID" value="RZS99788.1"/>
    <property type="molecule type" value="Genomic_DNA"/>
</dbReference>
<dbReference type="AlphaFoldDB" id="A0A4Q7PIH3"/>
<keyword evidence="1" id="KW-0812">Transmembrane</keyword>